<evidence type="ECO:0000313" key="1">
    <source>
        <dbReference type="EMBL" id="KRO15785.1"/>
    </source>
</evidence>
<proteinExistence type="predicted"/>
<dbReference type="RefSeq" id="WP_054778033.1">
    <property type="nucleotide sequence ID" value="NZ_BBBX01000027.1"/>
</dbReference>
<reference evidence="1 2" key="1">
    <citation type="journal article" date="2015" name="Genome Announc.">
        <title>Expanding the biotechnology potential of lactobacilli through comparative genomics of 213 strains and associated genera.</title>
        <authorList>
            <person name="Sun Z."/>
            <person name="Harris H.M."/>
            <person name="McCann A."/>
            <person name="Guo C."/>
            <person name="Argimon S."/>
            <person name="Zhang W."/>
            <person name="Yang X."/>
            <person name="Jeffery I.B."/>
            <person name="Cooney J.C."/>
            <person name="Kagawa T.F."/>
            <person name="Liu W."/>
            <person name="Song Y."/>
            <person name="Salvetti E."/>
            <person name="Wrobel A."/>
            <person name="Rasinkangas P."/>
            <person name="Parkhill J."/>
            <person name="Rea M.C."/>
            <person name="O'Sullivan O."/>
            <person name="Ritari J."/>
            <person name="Douillard F.P."/>
            <person name="Paul Ross R."/>
            <person name="Yang R."/>
            <person name="Briner A.E."/>
            <person name="Felis G.E."/>
            <person name="de Vos W.M."/>
            <person name="Barrangou R."/>
            <person name="Klaenhammer T.R."/>
            <person name="Caufield P.W."/>
            <person name="Cui Y."/>
            <person name="Zhang H."/>
            <person name="O'Toole P.W."/>
        </authorList>
    </citation>
    <scope>NUCLEOTIDE SEQUENCE [LARGE SCALE GENOMIC DNA]</scope>
    <source>
        <strain evidence="1 2">DSM 24301</strain>
    </source>
</reference>
<dbReference type="PATRIC" id="fig|1293598.4.peg.2246"/>
<keyword evidence="2" id="KW-1185">Reference proteome</keyword>
<organism evidence="1 2">
    <name type="scientific">Lacticaseibacillus saniviri JCM 17471 = DSM 24301</name>
    <dbReference type="NCBI Taxonomy" id="1293598"/>
    <lineage>
        <taxon>Bacteria</taxon>
        <taxon>Bacillati</taxon>
        <taxon>Bacillota</taxon>
        <taxon>Bacilli</taxon>
        <taxon>Lactobacillales</taxon>
        <taxon>Lactobacillaceae</taxon>
        <taxon>Lacticaseibacillus</taxon>
    </lineage>
</organism>
<accession>A0A0R2MQ82</accession>
<gene>
    <name evidence="1" type="ORF">IV56_GL002146</name>
</gene>
<dbReference type="STRING" id="1293598.IV56_GL002146"/>
<name>A0A0R2MQ82_9LACO</name>
<evidence type="ECO:0000313" key="2">
    <source>
        <dbReference type="Proteomes" id="UP000050969"/>
    </source>
</evidence>
<dbReference type="Proteomes" id="UP000050969">
    <property type="component" value="Unassembled WGS sequence"/>
</dbReference>
<comment type="caution">
    <text evidence="1">The sequence shown here is derived from an EMBL/GenBank/DDBJ whole genome shotgun (WGS) entry which is preliminary data.</text>
</comment>
<sequence>MTDEQKIQAFLAQGRRAMLDFIIDCNPALSAQSVNMQSLVLTDAELAGWALSVSNELREAVIAD</sequence>
<dbReference type="AlphaFoldDB" id="A0A0R2MQ82"/>
<protein>
    <submittedName>
        <fullName evidence="1">Uncharacterized protein</fullName>
    </submittedName>
</protein>
<dbReference type="EMBL" id="JQCE01000060">
    <property type="protein sequence ID" value="KRO15785.1"/>
    <property type="molecule type" value="Genomic_DNA"/>
</dbReference>